<keyword evidence="8" id="KW-0812">Transmembrane</keyword>
<dbReference type="PROSITE" id="PS00070">
    <property type="entry name" value="ALDEHYDE_DEHYDR_CYS"/>
    <property type="match status" value="1"/>
</dbReference>
<dbReference type="PANTHER" id="PTHR43570:SF16">
    <property type="entry name" value="ALDEHYDE DEHYDROGENASE TYPE III, ISOFORM Q"/>
    <property type="match status" value="1"/>
</dbReference>
<dbReference type="Gene3D" id="3.40.605.10">
    <property type="entry name" value="Aldehyde Dehydrogenase, Chain A, domain 1"/>
    <property type="match status" value="1"/>
</dbReference>
<keyword evidence="11" id="KW-1185">Reference proteome</keyword>
<reference evidence="10 11" key="1">
    <citation type="journal article" date="2012" name="Sci. Rep.">
        <title>Genomic perspectives on the evolution of fungal entomopathogenicity in Beauveria bassiana.</title>
        <authorList>
            <person name="Xiao G."/>
            <person name="Ying S.H."/>
            <person name="Zheng P."/>
            <person name="Wang Z.L."/>
            <person name="Zhang S."/>
            <person name="Xie X.Q."/>
            <person name="Shang Y."/>
            <person name="St Leger R.J."/>
            <person name="Zhao G.P."/>
            <person name="Wang C."/>
            <person name="Feng M.G."/>
        </authorList>
    </citation>
    <scope>NUCLEOTIDE SEQUENCE [LARGE SCALE GENOMIC DNA]</scope>
    <source>
        <strain evidence="10 11">ARSEF 2860</strain>
    </source>
</reference>
<evidence type="ECO:0000256" key="3">
    <source>
        <dbReference type="ARBA" id="ARBA00023002"/>
    </source>
</evidence>
<evidence type="ECO:0000256" key="4">
    <source>
        <dbReference type="ARBA" id="ARBA00066967"/>
    </source>
</evidence>
<organism evidence="10 11">
    <name type="scientific">Beauveria bassiana (strain ARSEF 2860)</name>
    <name type="common">White muscardine disease fungus</name>
    <name type="synonym">Tritirachium shiotae</name>
    <dbReference type="NCBI Taxonomy" id="655819"/>
    <lineage>
        <taxon>Eukaryota</taxon>
        <taxon>Fungi</taxon>
        <taxon>Dikarya</taxon>
        <taxon>Ascomycota</taxon>
        <taxon>Pezizomycotina</taxon>
        <taxon>Sordariomycetes</taxon>
        <taxon>Hypocreomycetidae</taxon>
        <taxon>Hypocreales</taxon>
        <taxon>Cordycipitaceae</taxon>
        <taxon>Beauveria</taxon>
    </lineage>
</organism>
<dbReference type="EC" id="1.2.1.82" evidence="4"/>
<feature type="compositionally biased region" description="Polar residues" evidence="7">
    <location>
        <begin position="122"/>
        <end position="135"/>
    </location>
</feature>
<dbReference type="GO" id="GO:0016117">
    <property type="term" value="P:carotenoid biosynthetic process"/>
    <property type="evidence" value="ECO:0007669"/>
    <property type="project" value="UniProtKB-KW"/>
</dbReference>
<evidence type="ECO:0000256" key="2">
    <source>
        <dbReference type="ARBA" id="ARBA00022746"/>
    </source>
</evidence>
<sequence>MDASQLLDTRYIGSRCPSGYSYRNGYCYRNSWYSWGRWVLVGVLIFFALIFLFLCSCCARRRARKGSKPMYGTGWMGNKWGGNNNNQNTYNQGYNQQPYNQQPYNQPYDYNQQQGYQAPPNYGNSQQPQNTGTTFNPNDGYYGNQQYGGPQQPQNTYHPDGGSYESQVQEDKVTWFTGSTVFFTCDMHNSVDVVTRTFKSNVTKPLAWRITQLRKAWWMFEDNKERIVEALKKDLNKHRQEALPVDVAGVQAAILEALKHIKAWNADERPARTNPLNLLGGARIRREPKGVALIVSAWNYPFMELFEPMTAALAAGCAIILKPSELAPASQDLIAKIVPKYLDQDAVRVVTAGPAEMNHLLGKKFDHIFFTGSTVVGKIIAARAAPNLTTTTLELGGRGPAIVTANANIDLAAKRIANIKFLNSGQVCVGVNHVFVDPKVKAPFLKALTKYFNQYLGGSSVTNPGYVTNIVNDRHYNRLEGLLEKSSGNIIYGGDRDPATRYFSPTVVDNVTTDDSLLSEELFGPILPILDGTLDEAIAYTSAHDHPLSLYGFTDSRAEQRAILDRTNSGGVTFNDGILHMAMKDAPFGGVGGSGTGAYHGIYGFREFTHLRTVASIPGWMDGLLSFRYPPYTNAKAIAQIKATGAGGAVSFDREGRSTTSVLGRILGQWKLLVLLAVVLKWRGWTVEDVRSLFG</sequence>
<gene>
    <name evidence="10" type="ORF">BBA_04311</name>
</gene>
<dbReference type="Pfam" id="PF12273">
    <property type="entry name" value="RCR"/>
    <property type="match status" value="1"/>
</dbReference>
<evidence type="ECO:0000313" key="11">
    <source>
        <dbReference type="Proteomes" id="UP000002762"/>
    </source>
</evidence>
<comment type="similarity">
    <text evidence="1">Belongs to the aldehyde dehydrogenase family.</text>
</comment>
<dbReference type="InterPro" id="IPR016160">
    <property type="entry name" value="Ald_DH_CS_CYS"/>
</dbReference>
<accession>J5JPF5</accession>
<keyword evidence="2" id="KW-0125">Carotenoid biosynthesis</keyword>
<feature type="compositionally biased region" description="Low complexity" evidence="7">
    <location>
        <begin position="136"/>
        <end position="155"/>
    </location>
</feature>
<name>J5JPF5_BEAB2</name>
<evidence type="ECO:0000256" key="5">
    <source>
        <dbReference type="ARBA" id="ARBA00071369"/>
    </source>
</evidence>
<keyword evidence="3" id="KW-0560">Oxidoreductase</keyword>
<dbReference type="InterPro" id="IPR020999">
    <property type="entry name" value="Chitin_synth_reg_RCR"/>
</dbReference>
<dbReference type="AlphaFoldDB" id="J5JPF5"/>
<evidence type="ECO:0000313" key="10">
    <source>
        <dbReference type="EMBL" id="EJP67018.1"/>
    </source>
</evidence>
<dbReference type="InterPro" id="IPR016163">
    <property type="entry name" value="Ald_DH_C"/>
</dbReference>
<dbReference type="InterPro" id="IPR012394">
    <property type="entry name" value="Aldehyde_DH_NAD(P)"/>
</dbReference>
<dbReference type="RefSeq" id="XP_008597630.1">
    <property type="nucleotide sequence ID" value="XM_008599408.1"/>
</dbReference>
<dbReference type="InParanoid" id="J5JPF5"/>
<evidence type="ECO:0000256" key="6">
    <source>
        <dbReference type="ARBA" id="ARBA00082640"/>
    </source>
</evidence>
<dbReference type="OrthoDB" id="440325at2759"/>
<dbReference type="Proteomes" id="UP000002762">
    <property type="component" value="Unassembled WGS sequence"/>
</dbReference>
<keyword evidence="8" id="KW-0472">Membrane</keyword>
<dbReference type="GeneID" id="19887323"/>
<feature type="region of interest" description="Disordered" evidence="7">
    <location>
        <begin position="86"/>
        <end position="165"/>
    </location>
</feature>
<dbReference type="GO" id="GO:0005737">
    <property type="term" value="C:cytoplasm"/>
    <property type="evidence" value="ECO:0007669"/>
    <property type="project" value="TreeGrafter"/>
</dbReference>
<dbReference type="InterPro" id="IPR016161">
    <property type="entry name" value="Ald_DH/histidinol_DH"/>
</dbReference>
<dbReference type="HOGENOM" id="CLU_005391_3_3_1"/>
<evidence type="ECO:0000259" key="9">
    <source>
        <dbReference type="Pfam" id="PF00171"/>
    </source>
</evidence>
<evidence type="ECO:0000256" key="7">
    <source>
        <dbReference type="SAM" id="MobiDB-lite"/>
    </source>
</evidence>
<protein>
    <recommendedName>
        <fullName evidence="5">Beta-apo-4'-carotenal oxygenase</fullName>
        <ecNumber evidence="4">1.2.1.82</ecNumber>
    </recommendedName>
    <alternativeName>
        <fullName evidence="6">Beta-apo-4'-carotenal dehydrogenase</fullName>
    </alternativeName>
</protein>
<dbReference type="GO" id="GO:0004029">
    <property type="term" value="F:aldehyde dehydrogenase (NAD+) activity"/>
    <property type="evidence" value="ECO:0007669"/>
    <property type="project" value="TreeGrafter"/>
</dbReference>
<dbReference type="PANTHER" id="PTHR43570">
    <property type="entry name" value="ALDEHYDE DEHYDROGENASE"/>
    <property type="match status" value="1"/>
</dbReference>
<feature type="compositionally biased region" description="Low complexity" evidence="7">
    <location>
        <begin position="86"/>
        <end position="117"/>
    </location>
</feature>
<keyword evidence="8" id="KW-1133">Transmembrane helix</keyword>
<dbReference type="STRING" id="655819.J5JPF5"/>
<dbReference type="Pfam" id="PF00171">
    <property type="entry name" value="Aldedh"/>
    <property type="match status" value="1"/>
</dbReference>
<dbReference type="GO" id="GO:0006081">
    <property type="term" value="P:aldehyde metabolic process"/>
    <property type="evidence" value="ECO:0007669"/>
    <property type="project" value="InterPro"/>
</dbReference>
<feature type="domain" description="Aldehyde dehydrogenase" evidence="9">
    <location>
        <begin position="195"/>
        <end position="614"/>
    </location>
</feature>
<evidence type="ECO:0000256" key="8">
    <source>
        <dbReference type="SAM" id="Phobius"/>
    </source>
</evidence>
<dbReference type="Gene3D" id="3.40.309.10">
    <property type="entry name" value="Aldehyde Dehydrogenase, Chain A, domain 2"/>
    <property type="match status" value="1"/>
</dbReference>
<dbReference type="SUPFAM" id="SSF53720">
    <property type="entry name" value="ALDH-like"/>
    <property type="match status" value="1"/>
</dbReference>
<evidence type="ECO:0000256" key="1">
    <source>
        <dbReference type="ARBA" id="ARBA00009986"/>
    </source>
</evidence>
<proteinExistence type="inferred from homology"/>
<dbReference type="EMBL" id="JH725158">
    <property type="protein sequence ID" value="EJP67018.1"/>
    <property type="molecule type" value="Genomic_DNA"/>
</dbReference>
<dbReference type="InterPro" id="IPR016162">
    <property type="entry name" value="Ald_DH_N"/>
</dbReference>
<dbReference type="FunFam" id="3.40.605.10:FF:000004">
    <property type="entry name" value="Aldehyde dehydrogenase"/>
    <property type="match status" value="1"/>
</dbReference>
<feature type="transmembrane region" description="Helical" evidence="8">
    <location>
        <begin position="38"/>
        <end position="59"/>
    </location>
</feature>
<dbReference type="InterPro" id="IPR015590">
    <property type="entry name" value="Aldehyde_DH_dom"/>
</dbReference>